<keyword evidence="2 6" id="KW-0255">Endonuclease</keyword>
<evidence type="ECO:0000256" key="2">
    <source>
        <dbReference type="ARBA" id="ARBA00022759"/>
    </source>
</evidence>
<dbReference type="EMBL" id="CP146609">
    <property type="protein sequence ID" value="WWX23630.1"/>
    <property type="molecule type" value="Genomic_DNA"/>
</dbReference>
<evidence type="ECO:0000256" key="3">
    <source>
        <dbReference type="ARBA" id="ARBA00022763"/>
    </source>
</evidence>
<keyword evidence="8" id="KW-1185">Reference proteome</keyword>
<accession>A0ABZ2IY83</accession>
<dbReference type="Proteomes" id="UP001385389">
    <property type="component" value="Chromosome"/>
</dbReference>
<reference evidence="7 8" key="1">
    <citation type="submission" date="2024-03" db="EMBL/GenBank/DDBJ databases">
        <title>Phenotype and Genome Characterization of a Sulfate-Reducing Bacterium Pseudodesulfovibrio sp. strain 5S69, isolated from Petroleum Reservoir in Tatarstan (Russia).</title>
        <authorList>
            <person name="Bidzhieva S.K."/>
            <person name="Kadnikov V."/>
            <person name="Tourova T.P."/>
            <person name="Samigullina S.R."/>
            <person name="Sokolova D.S."/>
            <person name="Poltaraus A.B."/>
            <person name="Avtukh A.N."/>
            <person name="Tereshina V.M."/>
            <person name="Mardanov A.V."/>
            <person name="Nazina T.N."/>
        </authorList>
    </citation>
    <scope>NUCLEOTIDE SEQUENCE [LARGE SCALE GENOMIC DNA]</scope>
    <source>
        <strain evidence="7 8">5S69</strain>
    </source>
</reference>
<name>A0ABZ2IY83_9BACT</name>
<dbReference type="GO" id="GO:0004519">
    <property type="term" value="F:endonuclease activity"/>
    <property type="evidence" value="ECO:0007669"/>
    <property type="project" value="UniProtKB-KW"/>
</dbReference>
<evidence type="ECO:0000256" key="4">
    <source>
        <dbReference type="ARBA" id="ARBA00022801"/>
    </source>
</evidence>
<evidence type="ECO:0000313" key="7">
    <source>
        <dbReference type="EMBL" id="WWX23630.1"/>
    </source>
</evidence>
<keyword evidence="4 6" id="KW-0378">Hydrolase</keyword>
<keyword evidence="3 6" id="KW-0227">DNA damage</keyword>
<evidence type="ECO:0000256" key="6">
    <source>
        <dbReference type="PIRNR" id="PIRNR018267"/>
    </source>
</evidence>
<evidence type="ECO:0000256" key="5">
    <source>
        <dbReference type="ARBA" id="ARBA00023204"/>
    </source>
</evidence>
<gene>
    <name evidence="7" type="ORF">V8V93_05355</name>
</gene>
<dbReference type="InterPro" id="IPR004603">
    <property type="entry name" value="DNA_mismatch_endonuc_vsr"/>
</dbReference>
<keyword evidence="5 6" id="KW-0234">DNA repair</keyword>
<dbReference type="CDD" id="cd00221">
    <property type="entry name" value="Vsr"/>
    <property type="match status" value="1"/>
</dbReference>
<proteinExistence type="inferred from homology"/>
<comment type="similarity">
    <text evidence="6">Belongs to the vsr family.</text>
</comment>
<dbReference type="SUPFAM" id="SSF52980">
    <property type="entry name" value="Restriction endonuclease-like"/>
    <property type="match status" value="1"/>
</dbReference>
<evidence type="ECO:0000256" key="1">
    <source>
        <dbReference type="ARBA" id="ARBA00022722"/>
    </source>
</evidence>
<evidence type="ECO:0000313" key="8">
    <source>
        <dbReference type="Proteomes" id="UP001385389"/>
    </source>
</evidence>
<dbReference type="Pfam" id="PF03852">
    <property type="entry name" value="Vsr"/>
    <property type="match status" value="1"/>
</dbReference>
<protein>
    <recommendedName>
        <fullName evidence="6">Very short patch repair endonuclease</fullName>
        <ecNumber evidence="6">3.1.-.-</ecNumber>
    </recommendedName>
</protein>
<organism evidence="7 8">
    <name type="scientific">Pseudodesulfovibrio methanolicus</name>
    <dbReference type="NCBI Taxonomy" id="3126690"/>
    <lineage>
        <taxon>Bacteria</taxon>
        <taxon>Pseudomonadati</taxon>
        <taxon>Thermodesulfobacteriota</taxon>
        <taxon>Desulfovibrionia</taxon>
        <taxon>Desulfovibrionales</taxon>
        <taxon>Desulfovibrionaceae</taxon>
    </lineage>
</organism>
<dbReference type="EC" id="3.1.-.-" evidence="6"/>
<dbReference type="InterPro" id="IPR011335">
    <property type="entry name" value="Restrct_endonuc-II-like"/>
</dbReference>
<sequence length="145" mass="17279">MADHVSKSERSRIMSLVKQKNTKPELLVRSYLHKNGLRFRLHDRRLPGSPDLVFPMYHTVVFVNGCFWHGHESSQCRRATIPKTNEGYWREKIANNKLRDLRNIFQLENDGWRVLVVWECQIKQSELSLLVDTIRRNKKSDHFSY</sequence>
<comment type="function">
    <text evidence="6">May nick specific sequences that contain T:G mispairs resulting from m5C-deamination.</text>
</comment>
<keyword evidence="1 6" id="KW-0540">Nuclease</keyword>
<dbReference type="PIRSF" id="PIRSF018267">
    <property type="entry name" value="VSR_endonuc"/>
    <property type="match status" value="1"/>
</dbReference>
<dbReference type="Gene3D" id="3.40.960.10">
    <property type="entry name" value="VSR Endonuclease"/>
    <property type="match status" value="1"/>
</dbReference>
<dbReference type="RefSeq" id="WP_338669327.1">
    <property type="nucleotide sequence ID" value="NZ_CP146609.1"/>
</dbReference>
<dbReference type="NCBIfam" id="TIGR00632">
    <property type="entry name" value="vsr"/>
    <property type="match status" value="1"/>
</dbReference>